<gene>
    <name evidence="1" type="ORF">DFR70_13235</name>
</gene>
<name>A0A318JRJ8_9NOCA</name>
<accession>A0A318JRJ8</accession>
<comment type="caution">
    <text evidence="1">The sequence shown here is derived from an EMBL/GenBank/DDBJ whole genome shotgun (WGS) entry which is preliminary data.</text>
</comment>
<evidence type="ECO:0000313" key="2">
    <source>
        <dbReference type="Proteomes" id="UP000247569"/>
    </source>
</evidence>
<organism evidence="1 2">
    <name type="scientific">Nocardia tenerifensis</name>
    <dbReference type="NCBI Taxonomy" id="228006"/>
    <lineage>
        <taxon>Bacteria</taxon>
        <taxon>Bacillati</taxon>
        <taxon>Actinomycetota</taxon>
        <taxon>Actinomycetes</taxon>
        <taxon>Mycobacteriales</taxon>
        <taxon>Nocardiaceae</taxon>
        <taxon>Nocardia</taxon>
    </lineage>
</organism>
<reference evidence="1 2" key="1">
    <citation type="submission" date="2018-05" db="EMBL/GenBank/DDBJ databases">
        <title>Genomic Encyclopedia of Type Strains, Phase IV (KMG-IV): sequencing the most valuable type-strain genomes for metagenomic binning, comparative biology and taxonomic classification.</title>
        <authorList>
            <person name="Goeker M."/>
        </authorList>
    </citation>
    <scope>NUCLEOTIDE SEQUENCE [LARGE SCALE GENOMIC DNA]</scope>
    <source>
        <strain evidence="1 2">DSM 44704</strain>
    </source>
</reference>
<dbReference type="AlphaFoldDB" id="A0A318JRJ8"/>
<keyword evidence="2" id="KW-1185">Reference proteome</keyword>
<dbReference type="EMBL" id="QJKF01000032">
    <property type="protein sequence ID" value="PXX52650.1"/>
    <property type="molecule type" value="Genomic_DNA"/>
</dbReference>
<sequence>MSAEPLSPERRAAVMATLEGMPSLLAELDITLSRGDVISSAGSLGYVRATRVEQALPYNTGAAKAHRDVRAVLTDYATRVSAAVAQRVPGTAVDQARFLVRYLPQFPDDSDVVAGLEDALTEVVRSAYRVIDRPETLASVGNCECGLGLYARQDIDIVRCEGCGAVISVRHRRRQMLNQVYEVMGTAAELARLMPDGLGGRISAERIRQWARRGRLPSHIVDNRTVYRLGDVIELCAPRRSNRRRSA</sequence>
<proteinExistence type="predicted"/>
<dbReference type="Proteomes" id="UP000247569">
    <property type="component" value="Unassembled WGS sequence"/>
</dbReference>
<protein>
    <submittedName>
        <fullName evidence="1">Uncharacterized protein</fullName>
    </submittedName>
</protein>
<evidence type="ECO:0000313" key="1">
    <source>
        <dbReference type="EMBL" id="PXX52650.1"/>
    </source>
</evidence>